<evidence type="ECO:0000256" key="1">
    <source>
        <dbReference type="SAM" id="MobiDB-lite"/>
    </source>
</evidence>
<feature type="chain" id="PRO_5022103763" description="Peptidase M50B-like-domain containing protein" evidence="3">
    <location>
        <begin position="19"/>
        <end position="483"/>
    </location>
</feature>
<name>A0A511KMC9_RHOTO</name>
<feature type="transmembrane region" description="Helical" evidence="2">
    <location>
        <begin position="339"/>
        <end position="355"/>
    </location>
</feature>
<keyword evidence="2" id="KW-1133">Transmembrane helix</keyword>
<comment type="caution">
    <text evidence="4">The sequence shown here is derived from an EMBL/GenBank/DDBJ whole genome shotgun (WGS) entry which is preliminary data.</text>
</comment>
<accession>A0A511KMC9</accession>
<keyword evidence="3" id="KW-0732">Signal</keyword>
<protein>
    <recommendedName>
        <fullName evidence="6">Peptidase M50B-like-domain containing protein</fullName>
    </recommendedName>
</protein>
<feature type="transmembrane region" description="Helical" evidence="2">
    <location>
        <begin position="230"/>
        <end position="253"/>
    </location>
</feature>
<feature type="transmembrane region" description="Helical" evidence="2">
    <location>
        <begin position="429"/>
        <end position="451"/>
    </location>
</feature>
<feature type="transmembrane region" description="Helical" evidence="2">
    <location>
        <begin position="384"/>
        <end position="402"/>
    </location>
</feature>
<proteinExistence type="predicted"/>
<evidence type="ECO:0008006" key="6">
    <source>
        <dbReference type="Google" id="ProtNLM"/>
    </source>
</evidence>
<evidence type="ECO:0000313" key="5">
    <source>
        <dbReference type="Proteomes" id="UP000321518"/>
    </source>
</evidence>
<keyword evidence="2" id="KW-0472">Membrane</keyword>
<dbReference type="OrthoDB" id="40823at2759"/>
<feature type="region of interest" description="Disordered" evidence="1">
    <location>
        <begin position="61"/>
        <end position="104"/>
    </location>
</feature>
<reference evidence="4 5" key="1">
    <citation type="submission" date="2019-07" db="EMBL/GenBank/DDBJ databases">
        <title>Rhodotorula toruloides NBRC10032 genome sequencing.</title>
        <authorList>
            <person name="Shida Y."/>
            <person name="Takaku H."/>
            <person name="Ogasawara W."/>
            <person name="Mori K."/>
        </authorList>
    </citation>
    <scope>NUCLEOTIDE SEQUENCE [LARGE SCALE GENOMIC DNA]</scope>
    <source>
        <strain evidence="4 5">NBRC10032</strain>
    </source>
</reference>
<dbReference type="AlphaFoldDB" id="A0A511KMC9"/>
<feature type="transmembrane region" description="Helical" evidence="2">
    <location>
        <begin position="308"/>
        <end position="332"/>
    </location>
</feature>
<organism evidence="4 5">
    <name type="scientific">Rhodotorula toruloides</name>
    <name type="common">Yeast</name>
    <name type="synonym">Rhodosporidium toruloides</name>
    <dbReference type="NCBI Taxonomy" id="5286"/>
    <lineage>
        <taxon>Eukaryota</taxon>
        <taxon>Fungi</taxon>
        <taxon>Dikarya</taxon>
        <taxon>Basidiomycota</taxon>
        <taxon>Pucciniomycotina</taxon>
        <taxon>Microbotryomycetes</taxon>
        <taxon>Sporidiobolales</taxon>
        <taxon>Sporidiobolaceae</taxon>
        <taxon>Rhodotorula</taxon>
    </lineage>
</organism>
<sequence>MRTTLLLVISLASSLAIASPPAASLDPAIPIASSLTASLTAVAAHATLSTASRQAQVAQLSRSVETQVAGRDGTVKRSDEAVNGDDGEAARQEDHAEMEKRWQGWQTSTSTVWVTNTQDVPAEVTIYTTYGEPPIVDGGTIVETIWKGQSTLTVPGPSYLTLTFYPTTTTYSTSRTTMPTATRTKTASPAAVSAPTSTVCAPGDADQKQFTGLKPTHDQSITLYVIAISWPLPLLTARYSIVGIAIGWNLFILRDLLYPLKVFTVAVHEMGHVLVTICLGYRIGVLSIDPKIGGLTRVVVLENREHPLPIAALPPGYLFSIIIGGVLTFCGFDTLASKIASFIVGLGFVAVFLRVEVPAKIMTLLALGLMIGLWFVDHAWGLRFFILFLGVMNSFYVLWDVADDAFFAKQNPCCPSLHFEAFPRLSPGIWSMIYITLSLLLFVGFILAALATWKQSTHAMYCQAQTFLPYDQEPPPPLLRIWS</sequence>
<dbReference type="PANTHER" id="PTHR33979">
    <property type="entry name" value="OS02G0221600 PROTEIN"/>
    <property type="match status" value="1"/>
</dbReference>
<evidence type="ECO:0000256" key="3">
    <source>
        <dbReference type="SAM" id="SignalP"/>
    </source>
</evidence>
<dbReference type="EMBL" id="BJWK01000012">
    <property type="protein sequence ID" value="GEM10674.1"/>
    <property type="molecule type" value="Genomic_DNA"/>
</dbReference>
<feature type="transmembrane region" description="Helical" evidence="2">
    <location>
        <begin position="361"/>
        <end position="377"/>
    </location>
</feature>
<dbReference type="PANTHER" id="PTHR33979:SF2">
    <property type="entry name" value="PEPTIDASE M50B-LIKE-DOMAIN-CONTAINING PROTEIN"/>
    <property type="match status" value="1"/>
</dbReference>
<dbReference type="Pfam" id="PF13398">
    <property type="entry name" value="Peptidase_M50B"/>
    <property type="match status" value="1"/>
</dbReference>
<keyword evidence="2" id="KW-0812">Transmembrane</keyword>
<evidence type="ECO:0000256" key="2">
    <source>
        <dbReference type="SAM" id="Phobius"/>
    </source>
</evidence>
<feature type="compositionally biased region" description="Basic and acidic residues" evidence="1">
    <location>
        <begin position="88"/>
        <end position="102"/>
    </location>
</feature>
<dbReference type="Proteomes" id="UP000321518">
    <property type="component" value="Unassembled WGS sequence"/>
</dbReference>
<dbReference type="InterPro" id="IPR049500">
    <property type="entry name" value="Peptidase_M50B-like"/>
</dbReference>
<evidence type="ECO:0000313" key="4">
    <source>
        <dbReference type="EMBL" id="GEM10674.1"/>
    </source>
</evidence>
<feature type="transmembrane region" description="Helical" evidence="2">
    <location>
        <begin position="265"/>
        <end position="288"/>
    </location>
</feature>
<gene>
    <name evidence="4" type="ORF">Rt10032_c12g4691</name>
</gene>
<feature type="signal peptide" evidence="3">
    <location>
        <begin position="1"/>
        <end position="18"/>
    </location>
</feature>